<reference evidence="9 10" key="1">
    <citation type="journal article" date="2014" name="Nature">
        <title>The genomic substrate for adaptive radiation in African cichlid fish.</title>
        <authorList>
            <person name="Brawand D."/>
            <person name="Wagner C.E."/>
            <person name="Li Y.I."/>
            <person name="Malinsky M."/>
            <person name="Keller I."/>
            <person name="Fan S."/>
            <person name="Simakov O."/>
            <person name="Ng A.Y."/>
            <person name="Lim Z.W."/>
            <person name="Bezault E."/>
            <person name="Turner-Maier J."/>
            <person name="Johnson J."/>
            <person name="Alcazar R."/>
            <person name="Noh H.J."/>
            <person name="Russell P."/>
            <person name="Aken B."/>
            <person name="Alfoldi J."/>
            <person name="Amemiya C."/>
            <person name="Azzouzi N."/>
            <person name="Baroiller J.F."/>
            <person name="Barloy-Hubler F."/>
            <person name="Berlin A."/>
            <person name="Bloomquist R."/>
            <person name="Carleton K.L."/>
            <person name="Conte M.A."/>
            <person name="D'Cotta H."/>
            <person name="Eshel O."/>
            <person name="Gaffney L."/>
            <person name="Galibert F."/>
            <person name="Gante H.F."/>
            <person name="Gnerre S."/>
            <person name="Greuter L."/>
            <person name="Guyon R."/>
            <person name="Haddad N.S."/>
            <person name="Haerty W."/>
            <person name="Harris R.M."/>
            <person name="Hofmann H.A."/>
            <person name="Hourlier T."/>
            <person name="Hulata G."/>
            <person name="Jaffe D.B."/>
            <person name="Lara M."/>
            <person name="Lee A.P."/>
            <person name="MacCallum I."/>
            <person name="Mwaiko S."/>
            <person name="Nikaido M."/>
            <person name="Nishihara H."/>
            <person name="Ozouf-Costaz C."/>
            <person name="Penman D.J."/>
            <person name="Przybylski D."/>
            <person name="Rakotomanga M."/>
            <person name="Renn S.C.P."/>
            <person name="Ribeiro F.J."/>
            <person name="Ron M."/>
            <person name="Salzburger W."/>
            <person name="Sanchez-Pulido L."/>
            <person name="Santos M.E."/>
            <person name="Searle S."/>
            <person name="Sharpe T."/>
            <person name="Swofford R."/>
            <person name="Tan F.J."/>
            <person name="Williams L."/>
            <person name="Young S."/>
            <person name="Yin S."/>
            <person name="Okada N."/>
            <person name="Kocher T.D."/>
            <person name="Miska E.A."/>
            <person name="Lander E.S."/>
            <person name="Venkatesh B."/>
            <person name="Fernald R.D."/>
            <person name="Meyer A."/>
            <person name="Ponting C.P."/>
            <person name="Streelman J.T."/>
            <person name="Lindblad-Toh K."/>
            <person name="Seehausen O."/>
            <person name="Di Palma F."/>
        </authorList>
    </citation>
    <scope>NUCLEOTIDE SEQUENCE</scope>
</reference>
<accession>A0A3P9B7P1</accession>
<protein>
    <submittedName>
        <fullName evidence="9">Pleckstrin homology and FYVE domain containing 1</fullName>
    </submittedName>
</protein>
<sequence>MMDHPTFERENQERVQAVESSFHQAGKPLSKPGRILIGEGTVFKQGRKKIQQKILFLFTDILVYGSIVVPGRWYKKQKIIPLEDIELEDLEDSDIFKHQWLIRTPSKSFFVSAPSYEEKKAWIEHINECRSSLMQGTSCKPSKKFAVSWIPDPAACKCMRCLSTKFSGVNRRHHCRNCGFLVCNSCSKQRAVIDHIHPTKKLRICSFCYKNINEEKFRDRGDSAGKSSKSEEEDFCPSGEENEKVEEGEIGIYSPSNWLDTKNGTWERLSIYDYPKSIPSQ</sequence>
<evidence type="ECO:0000256" key="4">
    <source>
        <dbReference type="PROSITE-ProRule" id="PRU00091"/>
    </source>
</evidence>
<keyword evidence="1" id="KW-0479">Metal-binding</keyword>
<reference evidence="9" key="3">
    <citation type="submission" date="2025-09" db="UniProtKB">
        <authorList>
            <consortium name="Ensembl"/>
        </authorList>
    </citation>
    <scope>IDENTIFICATION</scope>
</reference>
<dbReference type="Pfam" id="PF01363">
    <property type="entry name" value="FYVE"/>
    <property type="match status" value="1"/>
</dbReference>
<dbReference type="InterPro" id="IPR017455">
    <property type="entry name" value="Znf_FYVE-rel"/>
</dbReference>
<keyword evidence="3" id="KW-0862">Zinc</keyword>
<keyword evidence="6" id="KW-0812">Transmembrane</keyword>
<feature type="region of interest" description="Disordered" evidence="5">
    <location>
        <begin position="219"/>
        <end position="249"/>
    </location>
</feature>
<keyword evidence="6" id="KW-0472">Membrane</keyword>
<evidence type="ECO:0000259" key="7">
    <source>
        <dbReference type="PROSITE" id="PS50003"/>
    </source>
</evidence>
<dbReference type="GO" id="GO:0008333">
    <property type="term" value="P:endosome to lysosome transport"/>
    <property type="evidence" value="ECO:0007669"/>
    <property type="project" value="TreeGrafter"/>
</dbReference>
<dbReference type="Pfam" id="PF00169">
    <property type="entry name" value="PH"/>
    <property type="match status" value="1"/>
</dbReference>
<organism evidence="9 10">
    <name type="scientific">Maylandia zebra</name>
    <name type="common">zebra mbuna</name>
    <dbReference type="NCBI Taxonomy" id="106582"/>
    <lineage>
        <taxon>Eukaryota</taxon>
        <taxon>Metazoa</taxon>
        <taxon>Chordata</taxon>
        <taxon>Craniata</taxon>
        <taxon>Vertebrata</taxon>
        <taxon>Euteleostomi</taxon>
        <taxon>Actinopterygii</taxon>
        <taxon>Neopterygii</taxon>
        <taxon>Teleostei</taxon>
        <taxon>Neoteleostei</taxon>
        <taxon>Acanthomorphata</taxon>
        <taxon>Ovalentaria</taxon>
        <taxon>Cichlomorphae</taxon>
        <taxon>Cichliformes</taxon>
        <taxon>Cichlidae</taxon>
        <taxon>African cichlids</taxon>
        <taxon>Pseudocrenilabrinae</taxon>
        <taxon>Haplochromini</taxon>
        <taxon>Maylandia</taxon>
        <taxon>Maylandia zebra complex</taxon>
    </lineage>
</organism>
<dbReference type="PROSITE" id="PS50003">
    <property type="entry name" value="PH_DOMAIN"/>
    <property type="match status" value="1"/>
</dbReference>
<dbReference type="InterPro" id="IPR011993">
    <property type="entry name" value="PH-like_dom_sf"/>
</dbReference>
<evidence type="ECO:0000256" key="6">
    <source>
        <dbReference type="SAM" id="Phobius"/>
    </source>
</evidence>
<dbReference type="Gene3D" id="3.30.40.10">
    <property type="entry name" value="Zinc/RING finger domain, C3HC4 (zinc finger)"/>
    <property type="match status" value="1"/>
</dbReference>
<evidence type="ECO:0000313" key="9">
    <source>
        <dbReference type="Ensembl" id="ENSMZEP00005005837.1"/>
    </source>
</evidence>
<dbReference type="STRING" id="106582.ENSMZEP00005005837"/>
<keyword evidence="10" id="KW-1185">Reference proteome</keyword>
<dbReference type="InterPro" id="IPR051765">
    <property type="entry name" value="PH_domain-containing_F"/>
</dbReference>
<dbReference type="SUPFAM" id="SSF57903">
    <property type="entry name" value="FYVE/PHD zinc finger"/>
    <property type="match status" value="1"/>
</dbReference>
<keyword evidence="6" id="KW-1133">Transmembrane helix</keyword>
<dbReference type="Gene3D" id="2.30.29.30">
    <property type="entry name" value="Pleckstrin-homology domain (PH domain)/Phosphotyrosine-binding domain (PTB)"/>
    <property type="match status" value="1"/>
</dbReference>
<evidence type="ECO:0000256" key="2">
    <source>
        <dbReference type="ARBA" id="ARBA00022771"/>
    </source>
</evidence>
<dbReference type="InterPro" id="IPR037871">
    <property type="entry name" value="PH_Phafin"/>
</dbReference>
<dbReference type="SMART" id="SM00064">
    <property type="entry name" value="FYVE"/>
    <property type="match status" value="1"/>
</dbReference>
<dbReference type="GO" id="GO:0007032">
    <property type="term" value="P:endosome organization"/>
    <property type="evidence" value="ECO:0007669"/>
    <property type="project" value="TreeGrafter"/>
</dbReference>
<evidence type="ECO:0000256" key="1">
    <source>
        <dbReference type="ARBA" id="ARBA00022723"/>
    </source>
</evidence>
<keyword evidence="2 4" id="KW-0863">Zinc-finger</keyword>
<evidence type="ECO:0000259" key="8">
    <source>
        <dbReference type="PROSITE" id="PS50178"/>
    </source>
</evidence>
<dbReference type="Ensembl" id="ENSMZET00005006091.1">
    <property type="protein sequence ID" value="ENSMZEP00005005837.1"/>
    <property type="gene ID" value="ENSMZEG00005004525.1"/>
</dbReference>
<dbReference type="Proteomes" id="UP000265160">
    <property type="component" value="LG4"/>
</dbReference>
<dbReference type="GO" id="GO:0005769">
    <property type="term" value="C:early endosome"/>
    <property type="evidence" value="ECO:0007669"/>
    <property type="project" value="TreeGrafter"/>
</dbReference>
<dbReference type="SUPFAM" id="SSF50729">
    <property type="entry name" value="PH domain-like"/>
    <property type="match status" value="1"/>
</dbReference>
<dbReference type="InterPro" id="IPR013083">
    <property type="entry name" value="Znf_RING/FYVE/PHD"/>
</dbReference>
<dbReference type="PANTHER" id="PTHR46280">
    <property type="entry name" value="PLECKSTRIN HOMOLOGY DOMAIN-CONTAINING FAMILY F MEMBER 2-RELATED"/>
    <property type="match status" value="1"/>
</dbReference>
<evidence type="ECO:0000256" key="3">
    <source>
        <dbReference type="ARBA" id="ARBA00022833"/>
    </source>
</evidence>
<dbReference type="InterPro" id="IPR011011">
    <property type="entry name" value="Znf_FYVE_PHD"/>
</dbReference>
<evidence type="ECO:0000256" key="5">
    <source>
        <dbReference type="SAM" id="MobiDB-lite"/>
    </source>
</evidence>
<feature type="domain" description="PH" evidence="7">
    <location>
        <begin position="35"/>
        <end position="131"/>
    </location>
</feature>
<evidence type="ECO:0000313" key="10">
    <source>
        <dbReference type="Proteomes" id="UP000265160"/>
    </source>
</evidence>
<name>A0A3P9B7P1_9CICH</name>
<dbReference type="CDD" id="cd01218">
    <property type="entry name" value="PH_Phafin2-like"/>
    <property type="match status" value="1"/>
</dbReference>
<dbReference type="PANTHER" id="PTHR46280:SF2">
    <property type="entry name" value="PLECKSTRIN HOMOLOGY DOMAIN-CONTAINING FAMILY F MEMBER 1"/>
    <property type="match status" value="1"/>
</dbReference>
<dbReference type="InterPro" id="IPR001849">
    <property type="entry name" value="PH_domain"/>
</dbReference>
<dbReference type="PROSITE" id="PS50178">
    <property type="entry name" value="ZF_FYVE"/>
    <property type="match status" value="1"/>
</dbReference>
<feature type="transmembrane region" description="Helical" evidence="6">
    <location>
        <begin position="54"/>
        <end position="74"/>
    </location>
</feature>
<proteinExistence type="predicted"/>
<dbReference type="AlphaFoldDB" id="A0A3P9B7P1"/>
<reference evidence="9" key="2">
    <citation type="submission" date="2025-08" db="UniProtKB">
        <authorList>
            <consortium name="Ensembl"/>
        </authorList>
    </citation>
    <scope>IDENTIFICATION</scope>
</reference>
<dbReference type="SMART" id="SM00233">
    <property type="entry name" value="PH"/>
    <property type="match status" value="1"/>
</dbReference>
<feature type="domain" description="FYVE-type" evidence="8">
    <location>
        <begin position="152"/>
        <end position="213"/>
    </location>
</feature>
<dbReference type="InterPro" id="IPR000306">
    <property type="entry name" value="Znf_FYVE"/>
</dbReference>
<dbReference type="GeneTree" id="ENSGT00940000160728"/>
<dbReference type="GO" id="GO:0035091">
    <property type="term" value="F:phosphatidylinositol binding"/>
    <property type="evidence" value="ECO:0007669"/>
    <property type="project" value="TreeGrafter"/>
</dbReference>
<dbReference type="GO" id="GO:0008270">
    <property type="term" value="F:zinc ion binding"/>
    <property type="evidence" value="ECO:0007669"/>
    <property type="project" value="UniProtKB-KW"/>
</dbReference>